<dbReference type="RefSeq" id="WP_014200724.1">
    <property type="nucleotide sequence ID" value="NC_016599.1"/>
</dbReference>
<dbReference type="HOGENOM" id="CLU_681228_0_0_10"/>
<organism evidence="2 3">
    <name type="scientific">Owenweeksia hongkongensis (strain DSM 17368 / CIP 108786 / JCM 12287 / NRRL B-23963 / UST20020801)</name>
    <dbReference type="NCBI Taxonomy" id="926562"/>
    <lineage>
        <taxon>Bacteria</taxon>
        <taxon>Pseudomonadati</taxon>
        <taxon>Bacteroidota</taxon>
        <taxon>Flavobacteriia</taxon>
        <taxon>Flavobacteriales</taxon>
        <taxon>Owenweeksiaceae</taxon>
        <taxon>Owenweeksia</taxon>
    </lineage>
</organism>
<dbReference type="SUPFAM" id="SSF52833">
    <property type="entry name" value="Thioredoxin-like"/>
    <property type="match status" value="1"/>
</dbReference>
<dbReference type="EMBL" id="CP003156">
    <property type="protein sequence ID" value="AEV31363.1"/>
    <property type="molecule type" value="Genomic_DNA"/>
</dbReference>
<dbReference type="KEGG" id="oho:Oweho_0342"/>
<dbReference type="OrthoDB" id="9811036at2"/>
<accession>G8R8I1</accession>
<name>G8R8I1_OWEHD</name>
<protein>
    <recommendedName>
        <fullName evidence="4">Thioredoxin domain-containing protein</fullName>
    </recommendedName>
</protein>
<evidence type="ECO:0008006" key="4">
    <source>
        <dbReference type="Google" id="ProtNLM"/>
    </source>
</evidence>
<gene>
    <name evidence="2" type="ordered locus">Oweho_0342</name>
</gene>
<evidence type="ECO:0000313" key="2">
    <source>
        <dbReference type="EMBL" id="AEV31363.1"/>
    </source>
</evidence>
<evidence type="ECO:0000256" key="1">
    <source>
        <dbReference type="SAM" id="SignalP"/>
    </source>
</evidence>
<dbReference type="AlphaFoldDB" id="G8R8I1"/>
<dbReference type="STRING" id="926562.Oweho_0342"/>
<proteinExistence type="predicted"/>
<reference evidence="2 3" key="1">
    <citation type="journal article" date="2012" name="Stand. Genomic Sci.">
        <title>Genome sequence of the orange-pigmented seawater bacterium Owenweeksia hongkongensis type strain (UST20020801(T)).</title>
        <authorList>
            <person name="Riedel T."/>
            <person name="Held B."/>
            <person name="Nolan M."/>
            <person name="Lucas S."/>
            <person name="Lapidus A."/>
            <person name="Tice H."/>
            <person name="Del Rio T.G."/>
            <person name="Cheng J.F."/>
            <person name="Han C."/>
            <person name="Tapia R."/>
            <person name="Goodwin L.A."/>
            <person name="Pitluck S."/>
            <person name="Liolios K."/>
            <person name="Mavromatis K."/>
            <person name="Pagani I."/>
            <person name="Ivanova N."/>
            <person name="Mikhailova N."/>
            <person name="Pati A."/>
            <person name="Chen A."/>
            <person name="Palaniappan K."/>
            <person name="Rohde M."/>
            <person name="Tindall B.J."/>
            <person name="Detter J.C."/>
            <person name="Goker M."/>
            <person name="Woyke T."/>
            <person name="Bristow J."/>
            <person name="Eisen J.A."/>
            <person name="Markowitz V."/>
            <person name="Hugenholtz P."/>
            <person name="Klenk H.P."/>
            <person name="Kyrpides N.C."/>
        </authorList>
    </citation>
    <scope>NUCLEOTIDE SEQUENCE</scope>
    <source>
        <strain evidence="3">DSM 17368 / JCM 12287 / NRRL B-23963</strain>
    </source>
</reference>
<dbReference type="Proteomes" id="UP000005631">
    <property type="component" value="Chromosome"/>
</dbReference>
<dbReference type="Gene3D" id="3.40.30.10">
    <property type="entry name" value="Glutaredoxin"/>
    <property type="match status" value="1"/>
</dbReference>
<evidence type="ECO:0000313" key="3">
    <source>
        <dbReference type="Proteomes" id="UP000005631"/>
    </source>
</evidence>
<sequence length="404" mass="46570">MKKLLLLFIFTFSLFAKAQDVKVRFYDVRTLDDYQKVLLQTIQDEKMMFIVFYQDGDAFYQMQKDNIYANAELAAAYAKTNPMAVSITSEMGSRLAESIGVDSFPSFYYFNNEEVLLVVKEGYQSVSNLIEALKKAQSINTNYSKLTDKYGDGTLTQAEWRTLLETYALNNDFIQTQSLALEFFNSQSKAELLKPENAELLVKYGIDLESAYPELIIKNKASLPSSFDYKAFYSSTYDYNFDRAEVNKDTVLLEKIVSVLIPNRPKDEADTKELVFETRKVFSSETRLFNVWEKAAIERAASLGDDSTKAEFIFEEAFEIADNFNTEDAQETARKLAKESYTLREDYRYKMLEGYMAYLMKDYAEALELVKLAETKTDNANNIRKANSLQKMITKELEKENKSE</sequence>
<feature type="chain" id="PRO_5003515584" description="Thioredoxin domain-containing protein" evidence="1">
    <location>
        <begin position="19"/>
        <end position="404"/>
    </location>
</feature>
<feature type="signal peptide" evidence="1">
    <location>
        <begin position="1"/>
        <end position="18"/>
    </location>
</feature>
<keyword evidence="1" id="KW-0732">Signal</keyword>
<dbReference type="InterPro" id="IPR036249">
    <property type="entry name" value="Thioredoxin-like_sf"/>
</dbReference>
<keyword evidence="3" id="KW-1185">Reference proteome</keyword>